<evidence type="ECO:0000313" key="8">
    <source>
        <dbReference type="EMBL" id="EEX77424.1"/>
    </source>
</evidence>
<dbReference type="NCBIfam" id="TIGR00374">
    <property type="entry name" value="flippase-like domain"/>
    <property type="match status" value="1"/>
</dbReference>
<evidence type="ECO:0000256" key="6">
    <source>
        <dbReference type="RuleBase" id="RU363042"/>
    </source>
</evidence>
<dbReference type="PANTHER" id="PTHR37693:SF1">
    <property type="entry name" value="INTEGRAL MEMBRANE PROTEIN"/>
    <property type="match status" value="1"/>
</dbReference>
<comment type="subcellular location">
    <subcellularLocation>
        <location evidence="1 6">Cell membrane</location>
        <topology evidence="1 6">Multi-pass membrane protein</topology>
    </subcellularLocation>
</comment>
<feature type="transmembrane region" description="Helical" evidence="6">
    <location>
        <begin position="261"/>
        <end position="283"/>
    </location>
</feature>
<feature type="transmembrane region" description="Helical" evidence="6">
    <location>
        <begin position="227"/>
        <end position="249"/>
    </location>
</feature>
<keyword evidence="6" id="KW-0046">Antibiotic resistance</keyword>
<dbReference type="EMBL" id="CP002637">
    <property type="protein sequence ID" value="AEC00079.1"/>
    <property type="molecule type" value="Genomic_DNA"/>
</dbReference>
<dbReference type="STRING" id="546271.Selsp_1119"/>
<evidence type="ECO:0000313" key="9">
    <source>
        <dbReference type="Proteomes" id="UP000003505"/>
    </source>
</evidence>
<feature type="transmembrane region" description="Helical" evidence="6">
    <location>
        <begin position="7"/>
        <end position="26"/>
    </location>
</feature>
<dbReference type="OrthoDB" id="9810654at2"/>
<accession>C9LUJ1</accession>
<keyword evidence="6" id="KW-0808">Transferase</keyword>
<evidence type="ECO:0000256" key="2">
    <source>
        <dbReference type="ARBA" id="ARBA00022475"/>
    </source>
</evidence>
<proteinExistence type="inferred from homology"/>
<evidence type="ECO:0000256" key="4">
    <source>
        <dbReference type="ARBA" id="ARBA00022989"/>
    </source>
</evidence>
<dbReference type="KEGG" id="ssg:Selsp_1119"/>
<protein>
    <recommendedName>
        <fullName evidence="6">Phosphatidylglycerol lysyltransferase</fullName>
        <ecNumber evidence="6">2.3.2.3</ecNumber>
    </recommendedName>
    <alternativeName>
        <fullName evidence="6">Lysylphosphatidylglycerol synthase</fullName>
    </alternativeName>
</protein>
<dbReference type="GO" id="GO:0005886">
    <property type="term" value="C:plasma membrane"/>
    <property type="evidence" value="ECO:0007669"/>
    <property type="project" value="UniProtKB-SubCell"/>
</dbReference>
<dbReference type="InterPro" id="IPR022791">
    <property type="entry name" value="L-PG_synthase/AglD"/>
</dbReference>
<evidence type="ECO:0000313" key="7">
    <source>
        <dbReference type="EMBL" id="AEC00079.1"/>
    </source>
</evidence>
<dbReference type="GO" id="GO:0006629">
    <property type="term" value="P:lipid metabolic process"/>
    <property type="evidence" value="ECO:0007669"/>
    <property type="project" value="UniProtKB-KW"/>
</dbReference>
<sequence length="333" mass="36684">MKVFCKRFIVPLLLVFFISGAVIYSTVDIHTLKNLTAFQPWSIALALLCVSLGLTLDGTRLMHLVKISGEHITLGQAVQVVFGNYFLALLTPGATGGAVAQLMFLRHAGVPAGKATVLVIVRTLVSILFLICCMPFIFLHDAGILPGVDNHTLMLVSVIAFVIIALIALAFRANAFDYIILRLTKRLSAKRSKKLLSFYRDLKMGVHLLASSPKSMLRIFFESGLSLMFIYAIVPCLLLGLGVTEADWYTVMGRMIFLNMLLYFTPTPGGSGIAEGGFVLLFADSVPAGTVGILAVCWRLIAEYIPFFIGLYYTLKVFGRDFMHRQMEQQEDG</sequence>
<keyword evidence="6" id="KW-0443">Lipid metabolism</keyword>
<dbReference type="Proteomes" id="UP000003505">
    <property type="component" value="Unassembled WGS sequence"/>
</dbReference>
<dbReference type="RefSeq" id="WP_006192398.1">
    <property type="nucleotide sequence ID" value="NC_015437.1"/>
</dbReference>
<dbReference type="Pfam" id="PF03706">
    <property type="entry name" value="LPG_synthase_TM"/>
    <property type="match status" value="1"/>
</dbReference>
<organism evidence="8 9">
    <name type="scientific">Selenomonas sputigena (strain ATCC 35185 / DSM 20758 / CCUG 44933 / VPI D19B-28)</name>
    <dbReference type="NCBI Taxonomy" id="546271"/>
    <lineage>
        <taxon>Bacteria</taxon>
        <taxon>Bacillati</taxon>
        <taxon>Bacillota</taxon>
        <taxon>Negativicutes</taxon>
        <taxon>Selenomonadales</taxon>
        <taxon>Selenomonadaceae</taxon>
        <taxon>Selenomonas</taxon>
    </lineage>
</organism>
<dbReference type="EMBL" id="ACKP02000016">
    <property type="protein sequence ID" value="EEX77424.1"/>
    <property type="molecule type" value="Genomic_DNA"/>
</dbReference>
<dbReference type="AlphaFoldDB" id="C9LUJ1"/>
<keyword evidence="3 6" id="KW-0812">Transmembrane</keyword>
<evidence type="ECO:0000256" key="5">
    <source>
        <dbReference type="ARBA" id="ARBA00023136"/>
    </source>
</evidence>
<dbReference type="GO" id="GO:0046677">
    <property type="term" value="P:response to antibiotic"/>
    <property type="evidence" value="ECO:0007669"/>
    <property type="project" value="UniProtKB-KW"/>
</dbReference>
<dbReference type="PANTHER" id="PTHR37693">
    <property type="entry name" value="PHOSPHATIDYLGLYCEROL LYSYLTRANSFERASE"/>
    <property type="match status" value="1"/>
</dbReference>
<evidence type="ECO:0000256" key="3">
    <source>
        <dbReference type="ARBA" id="ARBA00022692"/>
    </source>
</evidence>
<feature type="transmembrane region" description="Helical" evidence="6">
    <location>
        <begin position="289"/>
        <end position="315"/>
    </location>
</feature>
<feature type="transmembrane region" description="Helical" evidence="6">
    <location>
        <begin position="38"/>
        <end position="56"/>
    </location>
</feature>
<dbReference type="EC" id="2.3.2.3" evidence="6"/>
<name>C9LUJ1_SELS3</name>
<dbReference type="GO" id="GO:0050071">
    <property type="term" value="F:phosphatidylglycerol lysyltransferase activity"/>
    <property type="evidence" value="ECO:0007669"/>
    <property type="project" value="UniProtKB-EC"/>
</dbReference>
<keyword evidence="2" id="KW-1003">Cell membrane</keyword>
<comment type="catalytic activity">
    <reaction evidence="6">
        <text>L-lysyl-tRNA(Lys) + a 1,2-diacyl-sn-glycero-3-phospho-(1'-sn-glycerol) = a 1,2-diacyl-sn-glycero-3-phospho-1'-(3'-O-L-lysyl)-sn-glycerol + tRNA(Lys)</text>
        <dbReference type="Rhea" id="RHEA:10668"/>
        <dbReference type="Rhea" id="RHEA-COMP:9696"/>
        <dbReference type="Rhea" id="RHEA-COMP:9697"/>
        <dbReference type="ChEBI" id="CHEBI:64716"/>
        <dbReference type="ChEBI" id="CHEBI:75792"/>
        <dbReference type="ChEBI" id="CHEBI:78442"/>
        <dbReference type="ChEBI" id="CHEBI:78529"/>
        <dbReference type="EC" id="2.3.2.3"/>
    </reaction>
</comment>
<feature type="transmembrane region" description="Helical" evidence="6">
    <location>
        <begin position="115"/>
        <end position="138"/>
    </location>
</feature>
<reference evidence="7 10" key="2">
    <citation type="submission" date="2011-04" db="EMBL/GenBank/DDBJ databases">
        <title>The complete genome of Selenomonas sputigena DSM 20758.</title>
        <authorList>
            <consortium name="US DOE Joint Genome Institute (JGI-PGF)"/>
            <person name="Lucas S."/>
            <person name="Copeland A."/>
            <person name="Lapidus A."/>
            <person name="Bruce D."/>
            <person name="Goodwin L."/>
            <person name="Pitluck S."/>
            <person name="Peters L."/>
            <person name="Kyrpides N."/>
            <person name="Mavromatis K."/>
            <person name="Ivanova N."/>
            <person name="Ovchinnikova G."/>
            <person name="Teshima H."/>
            <person name="Detter J.C."/>
            <person name="Tapia R."/>
            <person name="Han C."/>
            <person name="Land M."/>
            <person name="Hauser L."/>
            <person name="Markowitz V."/>
            <person name="Cheng J.-F."/>
            <person name="Hugenholtz P."/>
            <person name="Woyke T."/>
            <person name="Wu D."/>
            <person name="Gronow S."/>
            <person name="Wellnitz S."/>
            <person name="Schneider S."/>
            <person name="Klenk H.-P."/>
            <person name="Eisen J.A."/>
        </authorList>
    </citation>
    <scope>NUCLEOTIDE SEQUENCE [LARGE SCALE GENOMIC DNA]</scope>
    <source>
        <strain evidence="7">ATCC 35185</strain>
        <strain evidence="10">ATCC 35185 / DSM 20758 / VPI D19B-28</strain>
    </source>
</reference>
<keyword evidence="10" id="KW-1185">Reference proteome</keyword>
<comment type="similarity">
    <text evidence="6">Belongs to the LPG synthase family.</text>
</comment>
<keyword evidence="4 6" id="KW-1133">Transmembrane helix</keyword>
<keyword evidence="5 6" id="KW-0472">Membrane</keyword>
<evidence type="ECO:0000256" key="1">
    <source>
        <dbReference type="ARBA" id="ARBA00004651"/>
    </source>
</evidence>
<dbReference type="Proteomes" id="UP000011124">
    <property type="component" value="Chromosome"/>
</dbReference>
<reference evidence="8 9" key="1">
    <citation type="submission" date="2009-09" db="EMBL/GenBank/DDBJ databases">
        <authorList>
            <person name="Weinstock G."/>
            <person name="Sodergren E."/>
            <person name="Clifton S."/>
            <person name="Fulton L."/>
            <person name="Fulton B."/>
            <person name="Courtney L."/>
            <person name="Fronick C."/>
            <person name="Harrison M."/>
            <person name="Strong C."/>
            <person name="Farmer C."/>
            <person name="Delahaunty K."/>
            <person name="Markovic C."/>
            <person name="Hall O."/>
            <person name="Minx P."/>
            <person name="Tomlinson C."/>
            <person name="Mitreva M."/>
            <person name="Nelson J."/>
            <person name="Hou S."/>
            <person name="Wollam A."/>
            <person name="Pepin K.H."/>
            <person name="Johnson M."/>
            <person name="Bhonagiri V."/>
            <person name="Nash W.E."/>
            <person name="Warren W."/>
            <person name="Chinwalla A."/>
            <person name="Mardis E.R."/>
            <person name="Wilson R.K."/>
        </authorList>
    </citation>
    <scope>NUCLEOTIDE SEQUENCE [LARGE SCALE GENOMIC DNA]</scope>
    <source>
        <strain evidence="8">ATCC 35185</strain>
        <strain evidence="9">ATCC 35185 / DSM 20758 / VPI D19B-28</strain>
    </source>
</reference>
<evidence type="ECO:0000313" key="10">
    <source>
        <dbReference type="Proteomes" id="UP000011124"/>
    </source>
</evidence>
<dbReference type="HOGENOM" id="CLU_039146_1_0_9"/>
<dbReference type="eggNOG" id="COG0392">
    <property type="taxonomic scope" value="Bacteria"/>
</dbReference>
<gene>
    <name evidence="6" type="primary">mprF</name>
    <name evidence="7" type="ordered locus">Selsp_1119</name>
    <name evidence="8" type="ORF">SELSPUOL_01127</name>
</gene>
<feature type="transmembrane region" description="Helical" evidence="6">
    <location>
        <begin position="158"/>
        <end position="181"/>
    </location>
</feature>
<comment type="function">
    <text evidence="6">Catalyzes the transfer of a lysyl group from L-lysyl-tRNA(Lys) to membrane-bound phosphatidylglycerol (PG), which produces lysylphosphatidylglycerol (LPG), a major component of the bacterial membrane with a positive net charge. LPG synthesis contributes to bacterial virulence as it is involved in the resistance mechanism against cationic antimicrobial peptides (CAMP) produces by the host's immune system (defensins, cathelicidins) and by the competing microorganisms.</text>
</comment>